<accession>A0A921UUR8</accession>
<reference evidence="2" key="2">
    <citation type="submission" date="2020-10" db="EMBL/GenBank/DDBJ databases">
        <authorList>
            <person name="Cooper E.A."/>
            <person name="Brenton Z.W."/>
            <person name="Flinn B.S."/>
            <person name="Jenkins J."/>
            <person name="Shu S."/>
            <person name="Flowers D."/>
            <person name="Luo F."/>
            <person name="Wang Y."/>
            <person name="Xia P."/>
            <person name="Barry K."/>
            <person name="Daum C."/>
            <person name="Lipzen A."/>
            <person name="Yoshinaga Y."/>
            <person name="Schmutz J."/>
            <person name="Saski C."/>
            <person name="Vermerris W."/>
            <person name="Kresovich S."/>
        </authorList>
    </citation>
    <scope>NUCLEOTIDE SEQUENCE</scope>
</reference>
<comment type="caution">
    <text evidence="2">The sequence shown here is derived from an EMBL/GenBank/DDBJ whole genome shotgun (WGS) entry which is preliminary data.</text>
</comment>
<proteinExistence type="predicted"/>
<evidence type="ECO:0000256" key="1">
    <source>
        <dbReference type="SAM" id="Phobius"/>
    </source>
</evidence>
<protein>
    <submittedName>
        <fullName evidence="2">Uncharacterized protein</fullName>
    </submittedName>
</protein>
<keyword evidence="1" id="KW-1133">Transmembrane helix</keyword>
<dbReference type="EMBL" id="CM027681">
    <property type="protein sequence ID" value="KAG0545397.1"/>
    <property type="molecule type" value="Genomic_DNA"/>
</dbReference>
<reference evidence="2" key="1">
    <citation type="journal article" date="2019" name="BMC Genomics">
        <title>A new reference genome for Sorghum bicolor reveals high levels of sequence similarity between sweet and grain genotypes: implications for the genetics of sugar metabolism.</title>
        <authorList>
            <person name="Cooper E.A."/>
            <person name="Brenton Z.W."/>
            <person name="Flinn B.S."/>
            <person name="Jenkins J."/>
            <person name="Shu S."/>
            <person name="Flowers D."/>
            <person name="Luo F."/>
            <person name="Wang Y."/>
            <person name="Xia P."/>
            <person name="Barry K."/>
            <person name="Daum C."/>
            <person name="Lipzen A."/>
            <person name="Yoshinaga Y."/>
            <person name="Schmutz J."/>
            <person name="Saski C."/>
            <person name="Vermerris W."/>
            <person name="Kresovich S."/>
        </authorList>
    </citation>
    <scope>NUCLEOTIDE SEQUENCE</scope>
</reference>
<keyword evidence="1" id="KW-0812">Transmembrane</keyword>
<dbReference type="Proteomes" id="UP000807115">
    <property type="component" value="Chromosome 2"/>
</dbReference>
<gene>
    <name evidence="2" type="ORF">BDA96_02G358000</name>
</gene>
<keyword evidence="1" id="KW-0472">Membrane</keyword>
<sequence length="99" mass="11008">MAGEGIGSDTRGRCRCACRSTGPPVGRAKKDGCATAAMTALYRSAEIITTNAKIFVQSMAMQIMYSTCLIIWIIIVRWSKKLWLKVLFTDLLWKKSTTD</sequence>
<feature type="transmembrane region" description="Helical" evidence="1">
    <location>
        <begin position="54"/>
        <end position="75"/>
    </location>
</feature>
<evidence type="ECO:0000313" key="2">
    <source>
        <dbReference type="EMBL" id="KAG0545397.1"/>
    </source>
</evidence>
<name>A0A921UUR8_SORBI</name>
<organism evidence="2 3">
    <name type="scientific">Sorghum bicolor</name>
    <name type="common">Sorghum</name>
    <name type="synonym">Sorghum vulgare</name>
    <dbReference type="NCBI Taxonomy" id="4558"/>
    <lineage>
        <taxon>Eukaryota</taxon>
        <taxon>Viridiplantae</taxon>
        <taxon>Streptophyta</taxon>
        <taxon>Embryophyta</taxon>
        <taxon>Tracheophyta</taxon>
        <taxon>Spermatophyta</taxon>
        <taxon>Magnoliopsida</taxon>
        <taxon>Liliopsida</taxon>
        <taxon>Poales</taxon>
        <taxon>Poaceae</taxon>
        <taxon>PACMAD clade</taxon>
        <taxon>Panicoideae</taxon>
        <taxon>Andropogonodae</taxon>
        <taxon>Andropogoneae</taxon>
        <taxon>Sorghinae</taxon>
        <taxon>Sorghum</taxon>
    </lineage>
</organism>
<dbReference type="AlphaFoldDB" id="A0A921UUR8"/>
<evidence type="ECO:0000313" key="3">
    <source>
        <dbReference type="Proteomes" id="UP000807115"/>
    </source>
</evidence>